<protein>
    <submittedName>
        <fullName evidence="2">Uncharacterized protein</fullName>
    </submittedName>
</protein>
<evidence type="ECO:0000313" key="2">
    <source>
        <dbReference type="EMBL" id="CAB1420240.1"/>
    </source>
</evidence>
<dbReference type="Proteomes" id="UP001153269">
    <property type="component" value="Unassembled WGS sequence"/>
</dbReference>
<evidence type="ECO:0000313" key="3">
    <source>
        <dbReference type="Proteomes" id="UP001153269"/>
    </source>
</evidence>
<evidence type="ECO:0000256" key="1">
    <source>
        <dbReference type="SAM" id="MobiDB-lite"/>
    </source>
</evidence>
<name>A0A9N7Y6I5_PLEPL</name>
<feature type="region of interest" description="Disordered" evidence="1">
    <location>
        <begin position="1"/>
        <end position="26"/>
    </location>
</feature>
<comment type="caution">
    <text evidence="2">The sequence shown here is derived from an EMBL/GenBank/DDBJ whole genome shotgun (WGS) entry which is preliminary data.</text>
</comment>
<dbReference type="EMBL" id="CADEAL010000444">
    <property type="protein sequence ID" value="CAB1420240.1"/>
    <property type="molecule type" value="Genomic_DNA"/>
</dbReference>
<keyword evidence="3" id="KW-1185">Reference proteome</keyword>
<gene>
    <name evidence="2" type="ORF">PLEPLA_LOCUS8115</name>
</gene>
<feature type="compositionally biased region" description="Basic and acidic residues" evidence="1">
    <location>
        <begin position="1"/>
        <end position="15"/>
    </location>
</feature>
<reference evidence="2" key="1">
    <citation type="submission" date="2020-03" db="EMBL/GenBank/DDBJ databases">
        <authorList>
            <person name="Weist P."/>
        </authorList>
    </citation>
    <scope>NUCLEOTIDE SEQUENCE</scope>
</reference>
<sequence length="117" mass="13270">MQMKQRDSPTQKQSERQNNLEVPGLCESYRNSPSVSVLNESEGLKCNLAQQSGRRRIRDSFPDGSRLVLKLYLAKQDANQTLGRRKAKKKILSGSHQPLLLPLPLFFPPSRPIQATR</sequence>
<organism evidence="2 3">
    <name type="scientific">Pleuronectes platessa</name>
    <name type="common">European plaice</name>
    <dbReference type="NCBI Taxonomy" id="8262"/>
    <lineage>
        <taxon>Eukaryota</taxon>
        <taxon>Metazoa</taxon>
        <taxon>Chordata</taxon>
        <taxon>Craniata</taxon>
        <taxon>Vertebrata</taxon>
        <taxon>Euteleostomi</taxon>
        <taxon>Actinopterygii</taxon>
        <taxon>Neopterygii</taxon>
        <taxon>Teleostei</taxon>
        <taxon>Neoteleostei</taxon>
        <taxon>Acanthomorphata</taxon>
        <taxon>Carangaria</taxon>
        <taxon>Pleuronectiformes</taxon>
        <taxon>Pleuronectoidei</taxon>
        <taxon>Pleuronectidae</taxon>
        <taxon>Pleuronectes</taxon>
    </lineage>
</organism>
<accession>A0A9N7Y6I5</accession>
<dbReference type="AlphaFoldDB" id="A0A9N7Y6I5"/>
<proteinExistence type="predicted"/>